<keyword evidence="2 4" id="KW-0863">Zinc-finger</keyword>
<proteinExistence type="predicted"/>
<dbReference type="InterPro" id="IPR051051">
    <property type="entry name" value="E3_ubiq-ligase_TRIM/RNF"/>
</dbReference>
<reference evidence="7" key="1">
    <citation type="thesis" date="2020" institute="ProQuest LLC" country="789 East Eisenhower Parkway, Ann Arbor, MI, USA">
        <title>Comparative Genomics and Chromosome Evolution.</title>
        <authorList>
            <person name="Mudd A.B."/>
        </authorList>
    </citation>
    <scope>NUCLEOTIDE SEQUENCE</scope>
    <source>
        <strain evidence="7">1538</strain>
        <tissue evidence="7">Blood</tissue>
    </source>
</reference>
<evidence type="ECO:0000259" key="6">
    <source>
        <dbReference type="PROSITE" id="PS50119"/>
    </source>
</evidence>
<keyword evidence="8" id="KW-1185">Reference proteome</keyword>
<dbReference type="PANTHER" id="PTHR25465:SF14">
    <property type="entry name" value="E3 UBIQUITIN-PROTEIN LIGASE TRIM65"/>
    <property type="match status" value="1"/>
</dbReference>
<evidence type="ECO:0000256" key="1">
    <source>
        <dbReference type="ARBA" id="ARBA00022723"/>
    </source>
</evidence>
<sequence>MADAGEASQLPYDGTCDACEPDEAKQAVVICEVCMFSYCDTHAEEHRKQYAAHRITDITEILAEEESTPVDEPETGDKKKEQVSERKNCPLHKQELSLYCKEDSKIICVLCAVAGDHRQHQLITLNEAYQAMKNRKPVDLKLAMGEMVEKLKEKCANPKITRNDLKSFIQKEFDHMKQLVHEEEKKALHFVDLQEAVASAHVTEVLAELNVHMGKLMTEIAEITRQLNSFNQLVMQKPENPGEDSGDDESGPQAAAVGTSNSRFQSPPPGNGPW</sequence>
<keyword evidence="1" id="KW-0479">Metal-binding</keyword>
<keyword evidence="3" id="KW-0862">Zinc</keyword>
<feature type="compositionally biased region" description="Acidic residues" evidence="5">
    <location>
        <begin position="62"/>
        <end position="74"/>
    </location>
</feature>
<accession>A0AAV3A1P2</accession>
<gene>
    <name evidence="7" type="ORF">GDO54_002977</name>
</gene>
<organism evidence="7 8">
    <name type="scientific">Pyxicephalus adspersus</name>
    <name type="common">African bullfrog</name>
    <dbReference type="NCBI Taxonomy" id="30357"/>
    <lineage>
        <taxon>Eukaryota</taxon>
        <taxon>Metazoa</taxon>
        <taxon>Chordata</taxon>
        <taxon>Craniata</taxon>
        <taxon>Vertebrata</taxon>
        <taxon>Euteleostomi</taxon>
        <taxon>Amphibia</taxon>
        <taxon>Batrachia</taxon>
        <taxon>Anura</taxon>
        <taxon>Neobatrachia</taxon>
        <taxon>Ranoidea</taxon>
        <taxon>Pyxicephalidae</taxon>
        <taxon>Pyxicephalinae</taxon>
        <taxon>Pyxicephalus</taxon>
    </lineage>
</organism>
<protein>
    <recommendedName>
        <fullName evidence="6">B box-type domain-containing protein</fullName>
    </recommendedName>
</protein>
<name>A0AAV3A1P2_PYXAD</name>
<dbReference type="SMART" id="SM00336">
    <property type="entry name" value="BBOX"/>
    <property type="match status" value="1"/>
</dbReference>
<feature type="compositionally biased region" description="Basic and acidic residues" evidence="5">
    <location>
        <begin position="75"/>
        <end position="86"/>
    </location>
</feature>
<dbReference type="CDD" id="cd19784">
    <property type="entry name" value="Bbox2_TRIM44"/>
    <property type="match status" value="1"/>
</dbReference>
<feature type="region of interest" description="Disordered" evidence="5">
    <location>
        <begin position="236"/>
        <end position="274"/>
    </location>
</feature>
<dbReference type="Pfam" id="PF00643">
    <property type="entry name" value="zf-B_box"/>
    <property type="match status" value="1"/>
</dbReference>
<evidence type="ECO:0000256" key="3">
    <source>
        <dbReference type="ARBA" id="ARBA00022833"/>
    </source>
</evidence>
<evidence type="ECO:0000256" key="5">
    <source>
        <dbReference type="SAM" id="MobiDB-lite"/>
    </source>
</evidence>
<evidence type="ECO:0000256" key="2">
    <source>
        <dbReference type="ARBA" id="ARBA00022771"/>
    </source>
</evidence>
<comment type="caution">
    <text evidence="7">The sequence shown here is derived from an EMBL/GenBank/DDBJ whole genome shotgun (WGS) entry which is preliminary data.</text>
</comment>
<dbReference type="InterPro" id="IPR000315">
    <property type="entry name" value="Znf_B-box"/>
</dbReference>
<dbReference type="AlphaFoldDB" id="A0AAV3A1P2"/>
<dbReference type="GO" id="GO:0008270">
    <property type="term" value="F:zinc ion binding"/>
    <property type="evidence" value="ECO:0007669"/>
    <property type="project" value="UniProtKB-KW"/>
</dbReference>
<feature type="region of interest" description="Disordered" evidence="5">
    <location>
        <begin position="62"/>
        <end position="86"/>
    </location>
</feature>
<dbReference type="Proteomes" id="UP001181693">
    <property type="component" value="Unassembled WGS sequence"/>
</dbReference>
<feature type="compositionally biased region" description="Acidic residues" evidence="5">
    <location>
        <begin position="241"/>
        <end position="250"/>
    </location>
</feature>
<dbReference type="Gene3D" id="4.10.830.40">
    <property type="match status" value="1"/>
</dbReference>
<dbReference type="PANTHER" id="PTHR25465">
    <property type="entry name" value="B-BOX DOMAIN CONTAINING"/>
    <property type="match status" value="1"/>
</dbReference>
<evidence type="ECO:0000313" key="7">
    <source>
        <dbReference type="EMBL" id="DBA17550.1"/>
    </source>
</evidence>
<evidence type="ECO:0000256" key="4">
    <source>
        <dbReference type="PROSITE-ProRule" id="PRU00024"/>
    </source>
</evidence>
<evidence type="ECO:0000313" key="8">
    <source>
        <dbReference type="Proteomes" id="UP001181693"/>
    </source>
</evidence>
<dbReference type="PROSITE" id="PS50119">
    <property type="entry name" value="ZF_BBOX"/>
    <property type="match status" value="1"/>
</dbReference>
<dbReference type="Gene3D" id="3.30.160.60">
    <property type="entry name" value="Classic Zinc Finger"/>
    <property type="match status" value="1"/>
</dbReference>
<feature type="domain" description="B box-type" evidence="6">
    <location>
        <begin position="84"/>
        <end position="125"/>
    </location>
</feature>
<dbReference type="EMBL" id="DYDO01000010">
    <property type="protein sequence ID" value="DBA17550.1"/>
    <property type="molecule type" value="Genomic_DNA"/>
</dbReference>
<dbReference type="SUPFAM" id="SSF57845">
    <property type="entry name" value="B-box zinc-binding domain"/>
    <property type="match status" value="1"/>
</dbReference>